<dbReference type="EMBL" id="CP009111">
    <property type="protein sequence ID" value="ANS31115.1"/>
    <property type="molecule type" value="Genomic_DNA"/>
</dbReference>
<dbReference type="GO" id="GO:0008610">
    <property type="term" value="P:lipid biosynthetic process"/>
    <property type="evidence" value="ECO:0007669"/>
    <property type="project" value="TreeGrafter"/>
</dbReference>
<reference evidence="1 2" key="1">
    <citation type="submission" date="2014-07" db="EMBL/GenBank/DDBJ databases">
        <authorList>
            <person name="Zhang J.E."/>
            <person name="Yang H."/>
            <person name="Guo J."/>
            <person name="Deng Z."/>
            <person name="Luo H."/>
            <person name="Luo M."/>
            <person name="Zhao B."/>
        </authorList>
    </citation>
    <scope>NUCLEOTIDE SEQUENCE [LARGE SCALE GENOMIC DNA]</scope>
    <source>
        <strain evidence="1 2">1CP</strain>
    </source>
</reference>
<evidence type="ECO:0000313" key="2">
    <source>
        <dbReference type="Proteomes" id="UP000186108"/>
    </source>
</evidence>
<evidence type="ECO:0000313" key="1">
    <source>
        <dbReference type="EMBL" id="ANS31115.1"/>
    </source>
</evidence>
<dbReference type="Proteomes" id="UP000186108">
    <property type="component" value="Chromosome"/>
</dbReference>
<dbReference type="SUPFAM" id="SSF53474">
    <property type="entry name" value="alpha/beta-Hydrolases"/>
    <property type="match status" value="1"/>
</dbReference>
<dbReference type="PANTHER" id="PTHR11487">
    <property type="entry name" value="THIOESTERASE"/>
    <property type="match status" value="1"/>
</dbReference>
<sequence>MNIPPIPLAGAGAASFAGRLDRVPPGAEPLPVRRSARANRGATLPLHNIRVAAVELLPDMEAPVSIYGHSRVAVLAFWLVRIPDPVHLFVSERRASKVRASGQPIVRPAGDEFVPAMGAAGGTTCRSREFLWCTIPRIKAVLGLGDCDEYRQVAPLTWPIKAFVGTGDPAVDTGEVDAWRSDTVSALVGHTSEGDHYVHHIYRGTVAALMGQVPERTNDASAS</sequence>
<evidence type="ECO:0008006" key="3">
    <source>
        <dbReference type="Google" id="ProtNLM"/>
    </source>
</evidence>
<accession>A0A1B1KER5</accession>
<dbReference type="InterPro" id="IPR029058">
    <property type="entry name" value="AB_hydrolase_fold"/>
</dbReference>
<dbReference type="AlphaFoldDB" id="A0A1B1KER5"/>
<gene>
    <name evidence="1" type="ORF">R1CP_32460</name>
</gene>
<proteinExistence type="predicted"/>
<dbReference type="RefSeq" id="WP_065492456.1">
    <property type="nucleotide sequence ID" value="NZ_CP009111.1"/>
</dbReference>
<dbReference type="PATRIC" id="fig|37919.13.peg.6796"/>
<organism evidence="1 2">
    <name type="scientific">Rhodococcus opacus</name>
    <name type="common">Nocardia opaca</name>
    <dbReference type="NCBI Taxonomy" id="37919"/>
    <lineage>
        <taxon>Bacteria</taxon>
        <taxon>Bacillati</taxon>
        <taxon>Actinomycetota</taxon>
        <taxon>Actinomycetes</taxon>
        <taxon>Mycobacteriales</taxon>
        <taxon>Nocardiaceae</taxon>
        <taxon>Rhodococcus</taxon>
    </lineage>
</organism>
<dbReference type="InterPro" id="IPR012223">
    <property type="entry name" value="TEII"/>
</dbReference>
<name>A0A1B1KER5_RHOOP</name>
<dbReference type="Gene3D" id="3.40.50.1820">
    <property type="entry name" value="alpha/beta hydrolase"/>
    <property type="match status" value="1"/>
</dbReference>
<dbReference type="PANTHER" id="PTHR11487:SF0">
    <property type="entry name" value="S-ACYL FATTY ACID SYNTHASE THIOESTERASE, MEDIUM CHAIN"/>
    <property type="match status" value="1"/>
</dbReference>
<protein>
    <recommendedName>
        <fullName evidence="3">Thioesterase</fullName>
    </recommendedName>
</protein>